<dbReference type="AlphaFoldDB" id="A0A819BMR9"/>
<dbReference type="EMBL" id="CAJOAY010001171">
    <property type="protein sequence ID" value="CAF3804611.1"/>
    <property type="molecule type" value="Genomic_DNA"/>
</dbReference>
<sequence length="266" mass="30365">MSFSFEINLRFLLDISHQLQENIEFINSYQQEQLVSLEEAWQSPENLLGTELQLYITAAKLNSQQRCPSRFAFVLDEVNTERFGKMQQLIHTLSRDDEDFPYDDDELQNYQDFFKNIKLLNCIFNFNAEQASLTGDCSFNVIVHLDNLNEQRLLLLQPVKKRNDWNIFNAAMVFNMQPDEAQYAIKPITTVSCSFKQHIKNNASDRPTGSAAQYFRTIAERIDDGSSTAIGLSHYRYRASVDVGLDADINVDTVFDAGSGDGGRGC</sequence>
<gene>
    <name evidence="1" type="ORF">OKA104_LOCUS18693</name>
</gene>
<evidence type="ECO:0000313" key="1">
    <source>
        <dbReference type="EMBL" id="CAF3804611.1"/>
    </source>
</evidence>
<accession>A0A819BMR9</accession>
<dbReference type="Proteomes" id="UP000663881">
    <property type="component" value="Unassembled WGS sequence"/>
</dbReference>
<comment type="caution">
    <text evidence="1">The sequence shown here is derived from an EMBL/GenBank/DDBJ whole genome shotgun (WGS) entry which is preliminary data.</text>
</comment>
<reference evidence="1" key="1">
    <citation type="submission" date="2021-02" db="EMBL/GenBank/DDBJ databases">
        <authorList>
            <person name="Nowell W R."/>
        </authorList>
    </citation>
    <scope>NUCLEOTIDE SEQUENCE</scope>
</reference>
<name>A0A819BMR9_9BILA</name>
<organism evidence="1 2">
    <name type="scientific">Adineta steineri</name>
    <dbReference type="NCBI Taxonomy" id="433720"/>
    <lineage>
        <taxon>Eukaryota</taxon>
        <taxon>Metazoa</taxon>
        <taxon>Spiralia</taxon>
        <taxon>Gnathifera</taxon>
        <taxon>Rotifera</taxon>
        <taxon>Eurotatoria</taxon>
        <taxon>Bdelloidea</taxon>
        <taxon>Adinetida</taxon>
        <taxon>Adinetidae</taxon>
        <taxon>Adineta</taxon>
    </lineage>
</organism>
<protein>
    <submittedName>
        <fullName evidence="1">Uncharacterized protein</fullName>
    </submittedName>
</protein>
<evidence type="ECO:0000313" key="2">
    <source>
        <dbReference type="Proteomes" id="UP000663881"/>
    </source>
</evidence>
<proteinExistence type="predicted"/>